<name>A0ABZ2YNU4_9BACT</name>
<gene>
    <name evidence="2" type="ORF">WJU16_24355</name>
</gene>
<dbReference type="Proteomes" id="UP001485459">
    <property type="component" value="Chromosome"/>
</dbReference>
<proteinExistence type="predicted"/>
<keyword evidence="3" id="KW-1185">Reference proteome</keyword>
<accession>A0ABZ2YNU4</accession>
<reference evidence="3" key="1">
    <citation type="submission" date="2024-03" db="EMBL/GenBank/DDBJ databases">
        <title>Chitinophaga horti sp. nov., isolated from garden soil.</title>
        <authorList>
            <person name="Lee D.S."/>
            <person name="Han D.M."/>
            <person name="Baek J.H."/>
            <person name="Choi D.G."/>
            <person name="Jeon J.H."/>
            <person name="Jeon C.O."/>
        </authorList>
    </citation>
    <scope>NUCLEOTIDE SEQUENCE [LARGE SCALE GENOMIC DNA]</scope>
    <source>
        <strain evidence="3">GPA1</strain>
    </source>
</reference>
<keyword evidence="1" id="KW-1133">Transmembrane helix</keyword>
<keyword evidence="1" id="KW-0812">Transmembrane</keyword>
<evidence type="ECO:0000256" key="1">
    <source>
        <dbReference type="SAM" id="Phobius"/>
    </source>
</evidence>
<evidence type="ECO:0000313" key="2">
    <source>
        <dbReference type="EMBL" id="WZN41099.1"/>
    </source>
</evidence>
<keyword evidence="1" id="KW-0472">Membrane</keyword>
<organism evidence="2 3">
    <name type="scientific">Chitinophaga pollutisoli</name>
    <dbReference type="NCBI Taxonomy" id="3133966"/>
    <lineage>
        <taxon>Bacteria</taxon>
        <taxon>Pseudomonadati</taxon>
        <taxon>Bacteroidota</taxon>
        <taxon>Chitinophagia</taxon>
        <taxon>Chitinophagales</taxon>
        <taxon>Chitinophagaceae</taxon>
        <taxon>Chitinophaga</taxon>
    </lineage>
</organism>
<evidence type="ECO:0000313" key="3">
    <source>
        <dbReference type="Proteomes" id="UP001485459"/>
    </source>
</evidence>
<evidence type="ECO:0008006" key="4">
    <source>
        <dbReference type="Google" id="ProtNLM"/>
    </source>
</evidence>
<dbReference type="EMBL" id="CP149822">
    <property type="protein sequence ID" value="WZN41099.1"/>
    <property type="molecule type" value="Genomic_DNA"/>
</dbReference>
<sequence length="71" mass="7831">MKTLGIILIIAGIVMMLVRGFFIQEDKEILDAGPIEITKKENRWIGWPTYVGAVVTVAGIVMVMSGRRRGA</sequence>
<protein>
    <recommendedName>
        <fullName evidence="4">DUF3185 domain-containing protein</fullName>
    </recommendedName>
</protein>
<dbReference type="RefSeq" id="WP_341835959.1">
    <property type="nucleotide sequence ID" value="NZ_CP149822.1"/>
</dbReference>
<feature type="transmembrane region" description="Helical" evidence="1">
    <location>
        <begin position="44"/>
        <end position="64"/>
    </location>
</feature>